<keyword evidence="4" id="KW-1185">Reference proteome</keyword>
<name>A0ABY5BPD3_9LACO</name>
<evidence type="ECO:0000256" key="1">
    <source>
        <dbReference type="ARBA" id="ARBA00007689"/>
    </source>
</evidence>
<accession>A0ABY5BPD3</accession>
<feature type="domain" description="YCII-related" evidence="2">
    <location>
        <begin position="1"/>
        <end position="81"/>
    </location>
</feature>
<dbReference type="Proteomes" id="UP001056707">
    <property type="component" value="Chromosome"/>
</dbReference>
<dbReference type="InterPro" id="IPR011008">
    <property type="entry name" value="Dimeric_a/b-barrel"/>
</dbReference>
<evidence type="ECO:0000259" key="2">
    <source>
        <dbReference type="Pfam" id="PF03795"/>
    </source>
</evidence>
<organism evidence="3 4">
    <name type="scientific">Fructilactobacillus myrtifloralis</name>
    <dbReference type="NCBI Taxonomy" id="2940301"/>
    <lineage>
        <taxon>Bacteria</taxon>
        <taxon>Bacillati</taxon>
        <taxon>Bacillota</taxon>
        <taxon>Bacilli</taxon>
        <taxon>Lactobacillales</taxon>
        <taxon>Lactobacillaceae</taxon>
        <taxon>Fructilactobacillus</taxon>
    </lineage>
</organism>
<dbReference type="Pfam" id="PF03795">
    <property type="entry name" value="YCII"/>
    <property type="match status" value="1"/>
</dbReference>
<dbReference type="PANTHER" id="PTHR37828:SF1">
    <property type="entry name" value="YCII-RELATED DOMAIN-CONTAINING PROTEIN"/>
    <property type="match status" value="1"/>
</dbReference>
<dbReference type="SUPFAM" id="SSF54909">
    <property type="entry name" value="Dimeric alpha+beta barrel"/>
    <property type="match status" value="1"/>
</dbReference>
<dbReference type="EMBL" id="CP097116">
    <property type="protein sequence ID" value="USS85560.1"/>
    <property type="molecule type" value="Genomic_DNA"/>
</dbReference>
<reference evidence="3" key="1">
    <citation type="submission" date="2022-05" db="EMBL/GenBank/DDBJ databases">
        <authorList>
            <person name="Oliphant S.A."/>
            <person name="Watson-Haigh N.S."/>
            <person name="Sumby K.M."/>
            <person name="Gardner J.M."/>
            <person name="Jiranek V."/>
        </authorList>
    </citation>
    <scope>NUCLEOTIDE SEQUENCE</scope>
    <source>
        <strain evidence="3">KI16_H9</strain>
    </source>
</reference>
<protein>
    <submittedName>
        <fullName evidence="3">YciI family protein</fullName>
    </submittedName>
</protein>
<dbReference type="PANTHER" id="PTHR37828">
    <property type="entry name" value="GSR2449 PROTEIN"/>
    <property type="match status" value="1"/>
</dbReference>
<gene>
    <name evidence="3" type="ORF">M3M35_02640</name>
</gene>
<dbReference type="RefSeq" id="WP_252750455.1">
    <property type="nucleotide sequence ID" value="NZ_CP097116.1"/>
</dbReference>
<proteinExistence type="inferred from homology"/>
<evidence type="ECO:0000313" key="4">
    <source>
        <dbReference type="Proteomes" id="UP001056707"/>
    </source>
</evidence>
<dbReference type="Gene3D" id="3.30.70.1060">
    <property type="entry name" value="Dimeric alpha+beta barrel"/>
    <property type="match status" value="1"/>
</dbReference>
<dbReference type="InterPro" id="IPR005545">
    <property type="entry name" value="YCII"/>
</dbReference>
<evidence type="ECO:0000313" key="3">
    <source>
        <dbReference type="EMBL" id="USS85560.1"/>
    </source>
</evidence>
<comment type="similarity">
    <text evidence="1">Belongs to the YciI family.</text>
</comment>
<sequence length="96" mass="10808">MFIIELTYQKPLAEVDQQLAAHNAYLDRNYAAGNFLLSGRKEPRDGGIILAAVPSRAELEAIYHQDPFYQHQIAQYRIVEFHPSKAAPSLQALINA</sequence>